<dbReference type="Pfam" id="PF02737">
    <property type="entry name" value="3HCDH_N"/>
    <property type="match status" value="1"/>
</dbReference>
<dbReference type="Gene3D" id="1.10.1040.10">
    <property type="entry name" value="N-(1-d-carboxylethyl)-l-norvaline Dehydrogenase, domain 2"/>
    <property type="match status" value="1"/>
</dbReference>
<dbReference type="GO" id="GO:0070403">
    <property type="term" value="F:NAD+ binding"/>
    <property type="evidence" value="ECO:0007669"/>
    <property type="project" value="InterPro"/>
</dbReference>
<dbReference type="InterPro" id="IPR022694">
    <property type="entry name" value="3-OHacyl-CoA_DH"/>
</dbReference>
<organism evidence="6 7">
    <name type="scientific">Micrococcus flavus</name>
    <dbReference type="NCBI Taxonomy" id="384602"/>
    <lineage>
        <taxon>Bacteria</taxon>
        <taxon>Bacillati</taxon>
        <taxon>Actinomycetota</taxon>
        <taxon>Actinomycetes</taxon>
        <taxon>Micrococcales</taxon>
        <taxon>Micrococcaceae</taxon>
        <taxon>Micrococcus</taxon>
    </lineage>
</organism>
<evidence type="ECO:0000256" key="2">
    <source>
        <dbReference type="ARBA" id="ARBA00009463"/>
    </source>
</evidence>
<dbReference type="GO" id="GO:0008691">
    <property type="term" value="F:3-hydroxybutyryl-CoA dehydrogenase activity"/>
    <property type="evidence" value="ECO:0007669"/>
    <property type="project" value="UniProtKB-EC"/>
</dbReference>
<sequence>MTTLQKVTVFGTGVLGSQIIMQAAYHGKDVTAYDITDEVLAKLPERYEWMRGFYRRDLPDFDEARFDRAIESITTTSDIEQAVADADVVIEAIPEDLDLKKSVWAKIGAAVPEHTVLLTNTSSLLPSSFADATGHPERFLALHFANFIWKNNTGEVMATAQTDPKYFDMVLEFSDEIGLLPVPVRKEVPGYVLNSLLIPWLGAGAALYANEVANPADIDNVWRTATGAPRGPFEVYDTVGFNVAYHINKNSDDPTKRKFAEILREGIDAGTTGIGAGKGFYSYDKDGNNLGPVEDWNIENRKGTQG</sequence>
<accession>A0A4Y8X515</accession>
<gene>
    <name evidence="6" type="ORF">BJ976_001444</name>
</gene>
<keyword evidence="7" id="KW-1185">Reference proteome</keyword>
<dbReference type="PIRSF" id="PIRSF000105">
    <property type="entry name" value="HCDH"/>
    <property type="match status" value="1"/>
</dbReference>
<dbReference type="Proteomes" id="UP000560081">
    <property type="component" value="Unassembled WGS sequence"/>
</dbReference>
<evidence type="ECO:0000256" key="3">
    <source>
        <dbReference type="ARBA" id="ARBA00023002"/>
    </source>
</evidence>
<comment type="caution">
    <text evidence="6">The sequence shown here is derived from an EMBL/GenBank/DDBJ whole genome shotgun (WGS) entry which is preliminary data.</text>
</comment>
<dbReference type="Gene3D" id="3.40.50.720">
    <property type="entry name" value="NAD(P)-binding Rossmann-like Domain"/>
    <property type="match status" value="1"/>
</dbReference>
<dbReference type="EMBL" id="JACHMC010000001">
    <property type="protein sequence ID" value="MBB4883093.1"/>
    <property type="molecule type" value="Genomic_DNA"/>
</dbReference>
<dbReference type="PANTHER" id="PTHR48075:SF5">
    <property type="entry name" value="3-HYDROXYBUTYRYL-COA DEHYDROGENASE"/>
    <property type="match status" value="1"/>
</dbReference>
<comment type="similarity">
    <text evidence="2">Belongs to the 3-hydroxyacyl-CoA dehydrogenase family.</text>
</comment>
<keyword evidence="3 6" id="KW-0560">Oxidoreductase</keyword>
<proteinExistence type="inferred from homology"/>
<evidence type="ECO:0000259" key="4">
    <source>
        <dbReference type="Pfam" id="PF00725"/>
    </source>
</evidence>
<dbReference type="InterPro" id="IPR013328">
    <property type="entry name" value="6PGD_dom2"/>
</dbReference>
<dbReference type="InterPro" id="IPR006176">
    <property type="entry name" value="3-OHacyl-CoA_DH_NAD-bd"/>
</dbReference>
<dbReference type="OrthoDB" id="3229174at2"/>
<dbReference type="EC" id="1.1.1.157" evidence="6"/>
<dbReference type="InterPro" id="IPR036291">
    <property type="entry name" value="NAD(P)-bd_dom_sf"/>
</dbReference>
<evidence type="ECO:0000259" key="5">
    <source>
        <dbReference type="Pfam" id="PF02737"/>
    </source>
</evidence>
<dbReference type="SUPFAM" id="SSF48179">
    <property type="entry name" value="6-phosphogluconate dehydrogenase C-terminal domain-like"/>
    <property type="match status" value="1"/>
</dbReference>
<evidence type="ECO:0000313" key="7">
    <source>
        <dbReference type="Proteomes" id="UP000560081"/>
    </source>
</evidence>
<dbReference type="PANTHER" id="PTHR48075">
    <property type="entry name" value="3-HYDROXYACYL-COA DEHYDROGENASE FAMILY PROTEIN"/>
    <property type="match status" value="1"/>
</dbReference>
<dbReference type="Pfam" id="PF00725">
    <property type="entry name" value="3HCDH"/>
    <property type="match status" value="1"/>
</dbReference>
<name>A0A4Y8X515_9MICC</name>
<protein>
    <submittedName>
        <fullName evidence="6">3-hydroxybutyryl-CoA dehydrogenase</fullName>
        <ecNumber evidence="6">1.1.1.157</ecNumber>
    </submittedName>
</protein>
<feature type="domain" description="3-hydroxyacyl-CoA dehydrogenase NAD binding" evidence="5">
    <location>
        <begin position="6"/>
        <end position="187"/>
    </location>
</feature>
<dbReference type="NCBIfam" id="NF006143">
    <property type="entry name" value="PRK08293.1"/>
    <property type="match status" value="1"/>
</dbReference>
<comment type="pathway">
    <text evidence="1">Lipid metabolism; butanoate metabolism.</text>
</comment>
<evidence type="ECO:0000256" key="1">
    <source>
        <dbReference type="ARBA" id="ARBA00005086"/>
    </source>
</evidence>
<feature type="domain" description="3-hydroxyacyl-CoA dehydrogenase C-terminal" evidence="4">
    <location>
        <begin position="190"/>
        <end position="283"/>
    </location>
</feature>
<dbReference type="SUPFAM" id="SSF51735">
    <property type="entry name" value="NAD(P)-binding Rossmann-fold domains"/>
    <property type="match status" value="1"/>
</dbReference>
<dbReference type="RefSeq" id="WP_135028328.1">
    <property type="nucleotide sequence ID" value="NZ_BMLA01000001.1"/>
</dbReference>
<evidence type="ECO:0000313" key="6">
    <source>
        <dbReference type="EMBL" id="MBB4883093.1"/>
    </source>
</evidence>
<dbReference type="InterPro" id="IPR006108">
    <property type="entry name" value="3HC_DH_C"/>
</dbReference>
<dbReference type="InterPro" id="IPR008927">
    <property type="entry name" value="6-PGluconate_DH-like_C_sf"/>
</dbReference>
<reference evidence="6 7" key="1">
    <citation type="submission" date="2020-08" db="EMBL/GenBank/DDBJ databases">
        <title>Sequencing the genomes of 1000 actinobacteria strains.</title>
        <authorList>
            <person name="Klenk H.-P."/>
        </authorList>
    </citation>
    <scope>NUCLEOTIDE SEQUENCE [LARGE SCALE GENOMIC DNA]</scope>
    <source>
        <strain evidence="6 7">DSM 19079</strain>
    </source>
</reference>
<dbReference type="GO" id="GO:0006631">
    <property type="term" value="P:fatty acid metabolic process"/>
    <property type="evidence" value="ECO:0007669"/>
    <property type="project" value="InterPro"/>
</dbReference>
<dbReference type="AlphaFoldDB" id="A0A4Y8X515"/>